<dbReference type="EMBL" id="JAGIOD010000002">
    <property type="protein sequence ID" value="MBP2383635.1"/>
    <property type="molecule type" value="Genomic_DNA"/>
</dbReference>
<dbReference type="RefSeq" id="WP_245354604.1">
    <property type="nucleotide sequence ID" value="NZ_BAAAJW010000022.1"/>
</dbReference>
<protein>
    <submittedName>
        <fullName evidence="1">Thymidylate kinase</fullName>
    </submittedName>
</protein>
<comment type="caution">
    <text evidence="1">The sequence shown here is derived from an EMBL/GenBank/DDBJ whole genome shotgun (WGS) entry which is preliminary data.</text>
</comment>
<dbReference type="InterPro" id="IPR027417">
    <property type="entry name" value="P-loop_NTPase"/>
</dbReference>
<proteinExistence type="predicted"/>
<dbReference type="Gene3D" id="3.40.50.300">
    <property type="entry name" value="P-loop containing nucleotide triphosphate hydrolases"/>
    <property type="match status" value="1"/>
</dbReference>
<dbReference type="GO" id="GO:0016301">
    <property type="term" value="F:kinase activity"/>
    <property type="evidence" value="ECO:0007669"/>
    <property type="project" value="UniProtKB-KW"/>
</dbReference>
<keyword evidence="1" id="KW-0418">Kinase</keyword>
<evidence type="ECO:0000313" key="2">
    <source>
        <dbReference type="Proteomes" id="UP001519290"/>
    </source>
</evidence>
<accession>A0ABS4X5B1</accession>
<dbReference type="InterPro" id="IPR052922">
    <property type="entry name" value="Cytidylate_Kinase-2"/>
</dbReference>
<dbReference type="PANTHER" id="PTHR37816">
    <property type="entry name" value="YALI0E33011P"/>
    <property type="match status" value="1"/>
</dbReference>
<organism evidence="1 2">
    <name type="scientific">Brachybacterium sacelli</name>
    <dbReference type="NCBI Taxonomy" id="173364"/>
    <lineage>
        <taxon>Bacteria</taxon>
        <taxon>Bacillati</taxon>
        <taxon>Actinomycetota</taxon>
        <taxon>Actinomycetes</taxon>
        <taxon>Micrococcales</taxon>
        <taxon>Dermabacteraceae</taxon>
        <taxon>Brachybacterium</taxon>
    </lineage>
</organism>
<dbReference type="PANTHER" id="PTHR37816:SF2">
    <property type="entry name" value="DNA TOPOLOGY MODULATION PROTEIN FLAR-RELATED PROTEIN"/>
    <property type="match status" value="1"/>
</dbReference>
<reference evidence="1 2" key="1">
    <citation type="submission" date="2021-03" db="EMBL/GenBank/DDBJ databases">
        <title>Sequencing the genomes of 1000 actinobacteria strains.</title>
        <authorList>
            <person name="Klenk H.-P."/>
        </authorList>
    </citation>
    <scope>NUCLEOTIDE SEQUENCE [LARGE SCALE GENOMIC DNA]</scope>
    <source>
        <strain evidence="1 2">DSM 14566</strain>
    </source>
</reference>
<dbReference type="SUPFAM" id="SSF52540">
    <property type="entry name" value="P-loop containing nucleoside triphosphate hydrolases"/>
    <property type="match status" value="1"/>
</dbReference>
<sequence>MNQIFTSRVAWVLSGAMTSWGESIVSLCDATVFLTVDPQERMRRLEAREELRRDVEGLNEDASQDFLEWAAGYDDPSFKSRSLRSQEAWLGHLPTPILRLDSSQSVEELCRRVLAWDPGISSDR</sequence>
<evidence type="ECO:0000313" key="1">
    <source>
        <dbReference type="EMBL" id="MBP2383635.1"/>
    </source>
</evidence>
<gene>
    <name evidence="1" type="ORF">JOF43_003624</name>
</gene>
<keyword evidence="2" id="KW-1185">Reference proteome</keyword>
<keyword evidence="1" id="KW-0808">Transferase</keyword>
<dbReference type="Proteomes" id="UP001519290">
    <property type="component" value="Unassembled WGS sequence"/>
</dbReference>
<name>A0ABS4X5B1_9MICO</name>